<gene>
    <name evidence="2" type="ORF">PMAYCL1PPCAC_01031</name>
</gene>
<feature type="coiled-coil region" evidence="1">
    <location>
        <begin position="156"/>
        <end position="183"/>
    </location>
</feature>
<reference evidence="3" key="1">
    <citation type="submission" date="2022-10" db="EMBL/GenBank/DDBJ databases">
        <title>Genome assembly of Pristionchus species.</title>
        <authorList>
            <person name="Yoshida K."/>
            <person name="Sommer R.J."/>
        </authorList>
    </citation>
    <scope>NUCLEOTIDE SEQUENCE [LARGE SCALE GENOMIC DNA]</scope>
    <source>
        <strain evidence="3">RS5460</strain>
    </source>
</reference>
<accession>A0AAN4Z1I7</accession>
<dbReference type="EMBL" id="BTRK01000001">
    <property type="protein sequence ID" value="GMR30836.1"/>
    <property type="molecule type" value="Genomic_DNA"/>
</dbReference>
<proteinExistence type="predicted"/>
<comment type="caution">
    <text evidence="2">The sequence shown here is derived from an EMBL/GenBank/DDBJ whole genome shotgun (WGS) entry which is preliminary data.</text>
</comment>
<evidence type="ECO:0000256" key="1">
    <source>
        <dbReference type="SAM" id="Coils"/>
    </source>
</evidence>
<sequence>LARRRHFMKILARRRAFEGAKRSEQRNEEDSVDGNAKREISERELRLIELIEAGRARHAIMQETVELGGRMEKLSIAENASLAGLLKATEEVVRWKQEVLNAMETAVESDEVQLRQMQKICELDEKLIDMREAKLLRLEACKEEKEVESARLGLKALEARTENRQLRREMDSIRGAIEEAREG</sequence>
<protein>
    <submittedName>
        <fullName evidence="2">Uncharacterized protein</fullName>
    </submittedName>
</protein>
<evidence type="ECO:0000313" key="3">
    <source>
        <dbReference type="Proteomes" id="UP001328107"/>
    </source>
</evidence>
<evidence type="ECO:0000313" key="2">
    <source>
        <dbReference type="EMBL" id="GMR30836.1"/>
    </source>
</evidence>
<name>A0AAN4Z1I7_9BILA</name>
<keyword evidence="1" id="KW-0175">Coiled coil</keyword>
<dbReference type="Proteomes" id="UP001328107">
    <property type="component" value="Unassembled WGS sequence"/>
</dbReference>
<feature type="non-terminal residue" evidence="2">
    <location>
        <position position="1"/>
    </location>
</feature>
<keyword evidence="3" id="KW-1185">Reference proteome</keyword>
<feature type="non-terminal residue" evidence="2">
    <location>
        <position position="183"/>
    </location>
</feature>
<organism evidence="2 3">
    <name type="scientific">Pristionchus mayeri</name>
    <dbReference type="NCBI Taxonomy" id="1317129"/>
    <lineage>
        <taxon>Eukaryota</taxon>
        <taxon>Metazoa</taxon>
        <taxon>Ecdysozoa</taxon>
        <taxon>Nematoda</taxon>
        <taxon>Chromadorea</taxon>
        <taxon>Rhabditida</taxon>
        <taxon>Rhabditina</taxon>
        <taxon>Diplogasteromorpha</taxon>
        <taxon>Diplogasteroidea</taxon>
        <taxon>Neodiplogasteridae</taxon>
        <taxon>Pristionchus</taxon>
    </lineage>
</organism>
<dbReference type="AlphaFoldDB" id="A0AAN4Z1I7"/>